<reference evidence="2 3" key="1">
    <citation type="journal article" date="2013" name="Genome Biol.">
        <title>The genome sequence of the most widely cultivated cacao type and its use to identify candidate genes regulating pod color.</title>
        <authorList>
            <person name="Motamayor J.C."/>
            <person name="Mockaitis K."/>
            <person name="Schmutz J."/>
            <person name="Haiminen N."/>
            <person name="Iii D.L."/>
            <person name="Cornejo O."/>
            <person name="Findley S.D."/>
            <person name="Zheng P."/>
            <person name="Utro F."/>
            <person name="Royaert S."/>
            <person name="Saski C."/>
            <person name="Jenkins J."/>
            <person name="Podicheti R."/>
            <person name="Zhao M."/>
            <person name="Scheffler B.E."/>
            <person name="Stack J.C."/>
            <person name="Feltus F.A."/>
            <person name="Mustiga G.M."/>
            <person name="Amores F."/>
            <person name="Phillips W."/>
            <person name="Marelli J.P."/>
            <person name="May G.D."/>
            <person name="Shapiro H."/>
            <person name="Ma J."/>
            <person name="Bustamante C.D."/>
            <person name="Schnell R.J."/>
            <person name="Main D."/>
            <person name="Gilbert D."/>
            <person name="Parida L."/>
            <person name="Kuhn D.N."/>
        </authorList>
    </citation>
    <scope>NUCLEOTIDE SEQUENCE [LARGE SCALE GENOMIC DNA]</scope>
    <source>
        <strain evidence="3">cv. Matina 1-6</strain>
    </source>
</reference>
<feature type="region of interest" description="Disordered" evidence="1">
    <location>
        <begin position="1"/>
        <end position="38"/>
    </location>
</feature>
<organism evidence="2 3">
    <name type="scientific">Theobroma cacao</name>
    <name type="common">Cacao</name>
    <name type="synonym">Cocoa</name>
    <dbReference type="NCBI Taxonomy" id="3641"/>
    <lineage>
        <taxon>Eukaryota</taxon>
        <taxon>Viridiplantae</taxon>
        <taxon>Streptophyta</taxon>
        <taxon>Embryophyta</taxon>
        <taxon>Tracheophyta</taxon>
        <taxon>Spermatophyta</taxon>
        <taxon>Magnoliopsida</taxon>
        <taxon>eudicotyledons</taxon>
        <taxon>Gunneridae</taxon>
        <taxon>Pentapetalae</taxon>
        <taxon>rosids</taxon>
        <taxon>malvids</taxon>
        <taxon>Malvales</taxon>
        <taxon>Malvaceae</taxon>
        <taxon>Byttnerioideae</taxon>
        <taxon>Theobroma</taxon>
    </lineage>
</organism>
<evidence type="ECO:0000313" key="3">
    <source>
        <dbReference type="Proteomes" id="UP000026915"/>
    </source>
</evidence>
<name>A0A061EV48_THECC</name>
<evidence type="ECO:0000256" key="1">
    <source>
        <dbReference type="SAM" id="MobiDB-lite"/>
    </source>
</evidence>
<feature type="compositionally biased region" description="Basic residues" evidence="1">
    <location>
        <begin position="1"/>
        <end position="15"/>
    </location>
</feature>
<dbReference type="Gramene" id="EOY08272">
    <property type="protein sequence ID" value="EOY08272"/>
    <property type="gene ID" value="TCM_022613"/>
</dbReference>
<proteinExistence type="predicted"/>
<protein>
    <submittedName>
        <fullName evidence="2">Uncharacterized protein</fullName>
    </submittedName>
</protein>
<feature type="compositionally biased region" description="Low complexity" evidence="1">
    <location>
        <begin position="16"/>
        <end position="34"/>
    </location>
</feature>
<sequence length="123" mass="14609">MGKKKRLQQVKKKQQQQHAASSSSSGPRATPSSSHPTVPRLCYAATLYLSNRIKQRNERIRVLNQIRARWIRRRVMKILVQHCCILMGKLLKSFFKCKRVFFIRKVVKWRPLLLLWRRGNQIV</sequence>
<dbReference type="Proteomes" id="UP000026915">
    <property type="component" value="Chromosome 5"/>
</dbReference>
<gene>
    <name evidence="2" type="ORF">TCM_022613</name>
</gene>
<dbReference type="EMBL" id="CM001883">
    <property type="protein sequence ID" value="EOY08272.1"/>
    <property type="molecule type" value="Genomic_DNA"/>
</dbReference>
<accession>A0A061EV48</accession>
<dbReference type="AlphaFoldDB" id="A0A061EV48"/>
<dbReference type="InParanoid" id="A0A061EV48"/>
<dbReference type="HOGENOM" id="CLU_2019412_0_0_1"/>
<evidence type="ECO:0000313" key="2">
    <source>
        <dbReference type="EMBL" id="EOY08272.1"/>
    </source>
</evidence>
<keyword evidence="3" id="KW-1185">Reference proteome</keyword>